<dbReference type="Pfam" id="PF13185">
    <property type="entry name" value="GAF_2"/>
    <property type="match status" value="1"/>
</dbReference>
<dbReference type="PIRSF" id="PIRSF036625">
    <property type="entry name" value="GAF_ANTAR"/>
    <property type="match status" value="1"/>
</dbReference>
<evidence type="ECO:0000313" key="4">
    <source>
        <dbReference type="EMBL" id="MDV6264613.1"/>
    </source>
</evidence>
<reference evidence="4 5" key="1">
    <citation type="submission" date="2023-10" db="EMBL/GenBank/DDBJ databases">
        <title>Development of a sustainable strategy for remediation of hydrocarbon-contaminated territories based on the waste exchange concept.</title>
        <authorList>
            <person name="Krivoruchko A."/>
        </authorList>
    </citation>
    <scope>NUCLEOTIDE SEQUENCE [LARGE SCALE GENOMIC DNA]</scope>
    <source>
        <strain evidence="4 5">IEGM 1323</strain>
    </source>
</reference>
<dbReference type="EMBL" id="JAWLJX010000016">
    <property type="protein sequence ID" value="MDV6264613.1"/>
    <property type="molecule type" value="Genomic_DNA"/>
</dbReference>
<name>A0ABU4BK59_9NOCA</name>
<organism evidence="4 5">
    <name type="scientific">Rhodococcoides yunnanense</name>
    <dbReference type="NCBI Taxonomy" id="278209"/>
    <lineage>
        <taxon>Bacteria</taxon>
        <taxon>Bacillati</taxon>
        <taxon>Actinomycetota</taxon>
        <taxon>Actinomycetes</taxon>
        <taxon>Mycobacteriales</taxon>
        <taxon>Nocardiaceae</taxon>
        <taxon>Rhodococcoides</taxon>
    </lineage>
</organism>
<dbReference type="InterPro" id="IPR029016">
    <property type="entry name" value="GAF-like_dom_sf"/>
</dbReference>
<evidence type="ECO:0000256" key="2">
    <source>
        <dbReference type="ARBA" id="ARBA00023163"/>
    </source>
</evidence>
<dbReference type="Gene3D" id="3.30.450.40">
    <property type="match status" value="1"/>
</dbReference>
<dbReference type="Proteomes" id="UP001185755">
    <property type="component" value="Unassembled WGS sequence"/>
</dbReference>
<keyword evidence="2" id="KW-0804">Transcription</keyword>
<gene>
    <name evidence="4" type="ORF">R3P96_25025</name>
</gene>
<sequence>MSIDREHGVTEAFVRLTNGLVGEFDVIELLSGLTTECAELLDIASAGLLLADERGVLHVVAASSEATRLLEVFQLQREQGPCLDCFRSGQPVSVSSLEERRSTWPQFVEAATSAGFASVHAVPMRLQSNILGTLGLFGSRPGALDDDDLELAQALAHVASIALVHGSALPDPAAIGARLSSTLRNRAGLEQAKGLLSHVGALDMDQAFSVLRRYAREHSVPLSQVTDALVHRTLDARTVLANAAEIRADKP</sequence>
<dbReference type="Gene3D" id="1.10.10.10">
    <property type="entry name" value="Winged helix-like DNA-binding domain superfamily/Winged helix DNA-binding domain"/>
    <property type="match status" value="1"/>
</dbReference>
<dbReference type="RefSeq" id="WP_317566640.1">
    <property type="nucleotide sequence ID" value="NZ_JAWLJX010000016.1"/>
</dbReference>
<dbReference type="InterPro" id="IPR003018">
    <property type="entry name" value="GAF"/>
</dbReference>
<dbReference type="InterPro" id="IPR005561">
    <property type="entry name" value="ANTAR"/>
</dbReference>
<dbReference type="SMART" id="SM01012">
    <property type="entry name" value="ANTAR"/>
    <property type="match status" value="1"/>
</dbReference>
<proteinExistence type="predicted"/>
<evidence type="ECO:0000313" key="5">
    <source>
        <dbReference type="Proteomes" id="UP001185755"/>
    </source>
</evidence>
<dbReference type="SUPFAM" id="SSF55781">
    <property type="entry name" value="GAF domain-like"/>
    <property type="match status" value="1"/>
</dbReference>
<comment type="caution">
    <text evidence="4">The sequence shown here is derived from an EMBL/GenBank/DDBJ whole genome shotgun (WGS) entry which is preliminary data.</text>
</comment>
<protein>
    <submittedName>
        <fullName evidence="4">GAF and ANTAR domain-containing protein</fullName>
    </submittedName>
</protein>
<accession>A0ABU4BK59</accession>
<evidence type="ECO:0000259" key="3">
    <source>
        <dbReference type="PROSITE" id="PS50921"/>
    </source>
</evidence>
<evidence type="ECO:0000256" key="1">
    <source>
        <dbReference type="ARBA" id="ARBA00023015"/>
    </source>
</evidence>
<dbReference type="SMART" id="SM00065">
    <property type="entry name" value="GAF"/>
    <property type="match status" value="1"/>
</dbReference>
<feature type="domain" description="ANTAR" evidence="3">
    <location>
        <begin position="169"/>
        <end position="230"/>
    </location>
</feature>
<dbReference type="Pfam" id="PF03861">
    <property type="entry name" value="ANTAR"/>
    <property type="match status" value="1"/>
</dbReference>
<dbReference type="InterPro" id="IPR036388">
    <property type="entry name" value="WH-like_DNA-bd_sf"/>
</dbReference>
<dbReference type="PROSITE" id="PS50921">
    <property type="entry name" value="ANTAR"/>
    <property type="match status" value="1"/>
</dbReference>
<dbReference type="InterPro" id="IPR012074">
    <property type="entry name" value="GAF_ANTAR"/>
</dbReference>
<keyword evidence="1" id="KW-0805">Transcription regulation</keyword>
<keyword evidence="5" id="KW-1185">Reference proteome</keyword>